<gene>
    <name evidence="2" type="ORF">DWB85_08520</name>
</gene>
<dbReference type="AlphaFoldDB" id="A0A3L7DYI4"/>
<dbReference type="Proteomes" id="UP000265509">
    <property type="component" value="Unassembled WGS sequence"/>
</dbReference>
<dbReference type="SUPFAM" id="SSF50475">
    <property type="entry name" value="FMN-binding split barrel"/>
    <property type="match status" value="1"/>
</dbReference>
<evidence type="ECO:0000313" key="2">
    <source>
        <dbReference type="EMBL" id="RLQ22314.1"/>
    </source>
</evidence>
<name>A0A3L7DYI4_9GAMM</name>
<dbReference type="EC" id="1.-.-.-" evidence="2"/>
<dbReference type="OrthoDB" id="5738083at2"/>
<reference evidence="2 3" key="1">
    <citation type="submission" date="2018-07" db="EMBL/GenBank/DDBJ databases">
        <title>Halioglobus sp. genome submission.</title>
        <authorList>
            <person name="Ye M.-Q."/>
            <person name="Du Z.-J."/>
        </authorList>
    </citation>
    <scope>NUCLEOTIDE SEQUENCE [LARGE SCALE GENOMIC DNA]</scope>
    <source>
        <strain evidence="2 3">U0301</strain>
    </source>
</reference>
<dbReference type="GO" id="GO:0005829">
    <property type="term" value="C:cytosol"/>
    <property type="evidence" value="ECO:0007669"/>
    <property type="project" value="TreeGrafter"/>
</dbReference>
<evidence type="ECO:0000256" key="1">
    <source>
        <dbReference type="ARBA" id="ARBA00023002"/>
    </source>
</evidence>
<accession>A0A3L7DYI4</accession>
<organism evidence="2 3">
    <name type="scientific">Seongchinamella sediminis</name>
    <dbReference type="NCBI Taxonomy" id="2283635"/>
    <lineage>
        <taxon>Bacteria</taxon>
        <taxon>Pseudomonadati</taxon>
        <taxon>Pseudomonadota</taxon>
        <taxon>Gammaproteobacteria</taxon>
        <taxon>Cellvibrionales</taxon>
        <taxon>Halieaceae</taxon>
        <taxon>Seongchinamella</taxon>
    </lineage>
</organism>
<dbReference type="EMBL" id="QRAN01000007">
    <property type="protein sequence ID" value="RLQ22314.1"/>
    <property type="molecule type" value="Genomic_DNA"/>
</dbReference>
<dbReference type="InterPro" id="IPR019965">
    <property type="entry name" value="PPOX_F420-dep_Rv2061_put"/>
</dbReference>
<dbReference type="Gene3D" id="2.30.110.10">
    <property type="entry name" value="Electron Transport, Fmn-binding Protein, Chain A"/>
    <property type="match status" value="1"/>
</dbReference>
<dbReference type="InterPro" id="IPR012349">
    <property type="entry name" value="Split_barrel_FMN-bd"/>
</dbReference>
<dbReference type="GO" id="GO:0070967">
    <property type="term" value="F:coenzyme F420 binding"/>
    <property type="evidence" value="ECO:0007669"/>
    <property type="project" value="TreeGrafter"/>
</dbReference>
<dbReference type="InterPro" id="IPR052019">
    <property type="entry name" value="F420H2_bilvrd_red/Heme_oxyg"/>
</dbReference>
<comment type="caution">
    <text evidence="2">The sequence shown here is derived from an EMBL/GenBank/DDBJ whole genome shotgun (WGS) entry which is preliminary data.</text>
</comment>
<dbReference type="GO" id="GO:0016627">
    <property type="term" value="F:oxidoreductase activity, acting on the CH-CH group of donors"/>
    <property type="evidence" value="ECO:0007669"/>
    <property type="project" value="TreeGrafter"/>
</dbReference>
<keyword evidence="3" id="KW-1185">Reference proteome</keyword>
<dbReference type="PANTHER" id="PTHR35176">
    <property type="entry name" value="HEME OXYGENASE HI_0854-RELATED"/>
    <property type="match status" value="1"/>
</dbReference>
<evidence type="ECO:0000313" key="3">
    <source>
        <dbReference type="Proteomes" id="UP000265509"/>
    </source>
</evidence>
<dbReference type="PANTHER" id="PTHR35176:SF11">
    <property type="entry name" value="PYRIDOXAMINE 5'-PHOSPHATE OXIDASE FAMILY PROTEIN"/>
    <property type="match status" value="1"/>
</dbReference>
<keyword evidence="1 2" id="KW-0560">Oxidoreductase</keyword>
<dbReference type="NCBIfam" id="TIGR03666">
    <property type="entry name" value="Rv2061_F420"/>
    <property type="match status" value="1"/>
</dbReference>
<protein>
    <submittedName>
        <fullName evidence="2">PPOX class F420-dependent oxidoreductase</fullName>
        <ecNumber evidence="2">1.-.-.-</ecNumber>
    </submittedName>
</protein>
<proteinExistence type="predicted"/>
<sequence length="141" mass="15555">MAVAAQSLRSTASTMKAHQIKEFEAGDYMSLATRKKSGQWVETPVWFAPLAGSYYVFSAGNAGKVKRLRNFSAARIAPCTATGRITGEAFEADAFLLTGDDEATALKALHRKYGLKMKIADFFSTLTGKKHRRSYIRVDPR</sequence>